<dbReference type="RefSeq" id="WP_119858773.1">
    <property type="nucleotide sequence ID" value="NZ_QYYD01000029.1"/>
</dbReference>
<comment type="caution">
    <text evidence="2">The sequence shown here is derived from an EMBL/GenBank/DDBJ whole genome shotgun (WGS) entry which is preliminary data.</text>
</comment>
<gene>
    <name evidence="2" type="ORF">D4Q52_22300</name>
</gene>
<dbReference type="Proteomes" id="UP000285523">
    <property type="component" value="Unassembled WGS sequence"/>
</dbReference>
<feature type="domain" description="N-acyl amino acid synthase FeeM catalytic core" evidence="1">
    <location>
        <begin position="38"/>
        <end position="197"/>
    </location>
</feature>
<proteinExistence type="predicted"/>
<evidence type="ECO:0000259" key="1">
    <source>
        <dbReference type="Pfam" id="PF21926"/>
    </source>
</evidence>
<dbReference type="SUPFAM" id="SSF55729">
    <property type="entry name" value="Acyl-CoA N-acyltransferases (Nat)"/>
    <property type="match status" value="1"/>
</dbReference>
<protein>
    <recommendedName>
        <fullName evidence="1">N-acyl amino acid synthase FeeM catalytic core domain-containing protein</fullName>
    </recommendedName>
</protein>
<dbReference type="Pfam" id="PF21926">
    <property type="entry name" value="FeeM"/>
    <property type="match status" value="1"/>
</dbReference>
<dbReference type="OrthoDB" id="9812697at2"/>
<dbReference type="AlphaFoldDB" id="A0A418UYQ4"/>
<sequence>MSSAQQEHKVRVVASPRGHELLDRIDYRLADTAEAKEAIYRLRYRAYLDEGAIEPNADGRVTDSHDDMLNSWVFGIHVDGVLSASIRISVATPAMPTSPSVDVFSDVLGPELQNGKVIVDPTRFVADPDRIQRIPELPYVTVRLGYVACCYFDADIGLATVRAEHQAFYRRVFLQKPLCEPRLFPGLLKPVGLMAADYREIRERVYARFPFMRSSAFERRMLFGRAADTPTLRAADAPHMAPANSADCYI</sequence>
<dbReference type="InterPro" id="IPR016181">
    <property type="entry name" value="Acyl_CoA_acyltransferase"/>
</dbReference>
<accession>A0A418UYQ4</accession>
<name>A0A418UYQ4_RHOPL</name>
<dbReference type="InterPro" id="IPR054597">
    <property type="entry name" value="FeeM_cat"/>
</dbReference>
<evidence type="ECO:0000313" key="3">
    <source>
        <dbReference type="Proteomes" id="UP000285523"/>
    </source>
</evidence>
<organism evidence="2 3">
    <name type="scientific">Rhodopseudomonas palustris</name>
    <dbReference type="NCBI Taxonomy" id="1076"/>
    <lineage>
        <taxon>Bacteria</taxon>
        <taxon>Pseudomonadati</taxon>
        <taxon>Pseudomonadota</taxon>
        <taxon>Alphaproteobacteria</taxon>
        <taxon>Hyphomicrobiales</taxon>
        <taxon>Nitrobacteraceae</taxon>
        <taxon>Rhodopseudomonas</taxon>
    </lineage>
</organism>
<dbReference type="EMBL" id="QYYD01000029">
    <property type="protein sequence ID" value="RJF68436.1"/>
    <property type="molecule type" value="Genomic_DNA"/>
</dbReference>
<reference evidence="2 3" key="1">
    <citation type="submission" date="2018-09" db="EMBL/GenBank/DDBJ databases">
        <title>Draft genome sequence of Rhodopseudomonas palustris 2.1.18.</title>
        <authorList>
            <person name="Robertson S.L."/>
            <person name="Meyer T.E."/>
            <person name="Kyndt J.A."/>
        </authorList>
    </citation>
    <scope>NUCLEOTIDE SEQUENCE [LARGE SCALE GENOMIC DNA]</scope>
    <source>
        <strain evidence="2 3">2.1.18</strain>
    </source>
</reference>
<evidence type="ECO:0000313" key="2">
    <source>
        <dbReference type="EMBL" id="RJF68436.1"/>
    </source>
</evidence>
<dbReference type="Gene3D" id="3.40.630.30">
    <property type="match status" value="1"/>
</dbReference>